<dbReference type="AlphaFoldDB" id="A0A7C9ESY2"/>
<dbReference type="FunFam" id="1.10.510.10:FF:000571">
    <property type="entry name" value="Maternal embryonic leucine zipper kinase"/>
    <property type="match status" value="1"/>
</dbReference>
<dbReference type="GO" id="GO:0004674">
    <property type="term" value="F:protein serine/threonine kinase activity"/>
    <property type="evidence" value="ECO:0007669"/>
    <property type="project" value="UniProtKB-KW"/>
</dbReference>
<keyword evidence="2 10" id="KW-0723">Serine/threonine-protein kinase</keyword>
<evidence type="ECO:0000256" key="1">
    <source>
        <dbReference type="ARBA" id="ARBA00006234"/>
    </source>
</evidence>
<keyword evidence="5 9" id="KW-0547">Nucleotide-binding</keyword>
<reference evidence="12" key="1">
    <citation type="journal article" date="2013" name="J. Plant Res.">
        <title>Effect of fungi and light on seed germination of three Opuntia species from semiarid lands of central Mexico.</title>
        <authorList>
            <person name="Delgado-Sanchez P."/>
            <person name="Jimenez-Bremont J.F."/>
            <person name="Guerrero-Gonzalez Mde L."/>
            <person name="Flores J."/>
        </authorList>
    </citation>
    <scope>NUCLEOTIDE SEQUENCE</scope>
    <source>
        <tissue evidence="12">Cladode</tissue>
    </source>
</reference>
<evidence type="ECO:0000256" key="8">
    <source>
        <dbReference type="ARBA" id="ARBA00058225"/>
    </source>
</evidence>
<dbReference type="InterPro" id="IPR011009">
    <property type="entry name" value="Kinase-like_dom_sf"/>
</dbReference>
<feature type="binding site" evidence="9">
    <location>
        <position position="79"/>
    </location>
    <ligand>
        <name>ATP</name>
        <dbReference type="ChEBI" id="CHEBI:30616"/>
    </ligand>
</feature>
<evidence type="ECO:0000256" key="6">
    <source>
        <dbReference type="ARBA" id="ARBA00022777"/>
    </source>
</evidence>
<dbReference type="SMART" id="SM00220">
    <property type="entry name" value="S_TKc"/>
    <property type="match status" value="1"/>
</dbReference>
<accession>A0A7C9ESY2</accession>
<keyword evidence="3" id="KW-0597">Phosphoprotein</keyword>
<comment type="function">
    <text evidence="8">CIPK serine-threonine protein kinases interact with CBL proteins. Binding of a CBL protein to the regulatory NAF domain of CIPK protein lead to the activation of the kinase in a calcium-dependent manner.</text>
</comment>
<dbReference type="InterPro" id="IPR017441">
    <property type="entry name" value="Protein_kinase_ATP_BS"/>
</dbReference>
<dbReference type="Gene3D" id="1.10.510.10">
    <property type="entry name" value="Transferase(Phosphotransferase) domain 1"/>
    <property type="match status" value="1"/>
</dbReference>
<evidence type="ECO:0000256" key="9">
    <source>
        <dbReference type="PROSITE-ProRule" id="PRU10141"/>
    </source>
</evidence>
<reference evidence="12" key="2">
    <citation type="submission" date="2020-07" db="EMBL/GenBank/DDBJ databases">
        <authorList>
            <person name="Vera ALvarez R."/>
            <person name="Arias-Moreno D.M."/>
            <person name="Jimenez-Jacinto V."/>
            <person name="Jimenez-Bremont J.F."/>
            <person name="Swaminathan K."/>
            <person name="Moose S.P."/>
            <person name="Guerrero-Gonzalez M.L."/>
            <person name="Marino-Ramirez L."/>
            <person name="Landsman D."/>
            <person name="Rodriguez-Kessler M."/>
            <person name="Delgado-Sanchez P."/>
        </authorList>
    </citation>
    <scope>NUCLEOTIDE SEQUENCE</scope>
    <source>
        <tissue evidence="12">Cladode</tissue>
    </source>
</reference>
<dbReference type="Pfam" id="PF00069">
    <property type="entry name" value="Pkinase"/>
    <property type="match status" value="1"/>
</dbReference>
<dbReference type="CDD" id="cd05123">
    <property type="entry name" value="STKc_AGC"/>
    <property type="match status" value="1"/>
</dbReference>
<organism evidence="12">
    <name type="scientific">Opuntia streptacantha</name>
    <name type="common">Prickly pear cactus</name>
    <name type="synonym">Opuntia cardona</name>
    <dbReference type="NCBI Taxonomy" id="393608"/>
    <lineage>
        <taxon>Eukaryota</taxon>
        <taxon>Viridiplantae</taxon>
        <taxon>Streptophyta</taxon>
        <taxon>Embryophyta</taxon>
        <taxon>Tracheophyta</taxon>
        <taxon>Spermatophyta</taxon>
        <taxon>Magnoliopsida</taxon>
        <taxon>eudicotyledons</taxon>
        <taxon>Gunneridae</taxon>
        <taxon>Pentapetalae</taxon>
        <taxon>Caryophyllales</taxon>
        <taxon>Cactineae</taxon>
        <taxon>Cactaceae</taxon>
        <taxon>Opuntioideae</taxon>
        <taxon>Opuntia</taxon>
    </lineage>
</organism>
<evidence type="ECO:0000256" key="2">
    <source>
        <dbReference type="ARBA" id="ARBA00022527"/>
    </source>
</evidence>
<dbReference type="PROSITE" id="PS00107">
    <property type="entry name" value="PROTEIN_KINASE_ATP"/>
    <property type="match status" value="1"/>
</dbReference>
<dbReference type="GO" id="GO:0005524">
    <property type="term" value="F:ATP binding"/>
    <property type="evidence" value="ECO:0007669"/>
    <property type="project" value="UniProtKB-UniRule"/>
</dbReference>
<comment type="similarity">
    <text evidence="1">Belongs to the protein kinase superfamily. CAMK Ser/Thr protein kinase family. SNF1 subfamily.</text>
</comment>
<name>A0A7C9ESY2_OPUST</name>
<evidence type="ECO:0000313" key="12">
    <source>
        <dbReference type="EMBL" id="MBA4676542.1"/>
    </source>
</evidence>
<evidence type="ECO:0000256" key="3">
    <source>
        <dbReference type="ARBA" id="ARBA00022553"/>
    </source>
</evidence>
<dbReference type="Gene3D" id="3.30.200.20">
    <property type="entry name" value="Phosphorylase Kinase, domain 1"/>
    <property type="match status" value="1"/>
</dbReference>
<evidence type="ECO:0000256" key="5">
    <source>
        <dbReference type="ARBA" id="ARBA00022741"/>
    </source>
</evidence>
<dbReference type="FunFam" id="3.30.200.20:FF:000042">
    <property type="entry name" value="Aurora kinase A"/>
    <property type="match status" value="1"/>
</dbReference>
<dbReference type="InterPro" id="IPR008271">
    <property type="entry name" value="Ser/Thr_kinase_AS"/>
</dbReference>
<dbReference type="InterPro" id="IPR045270">
    <property type="entry name" value="STKc_AGC"/>
</dbReference>
<evidence type="ECO:0000256" key="10">
    <source>
        <dbReference type="RuleBase" id="RU000304"/>
    </source>
</evidence>
<keyword evidence="7 9" id="KW-0067">ATP-binding</keyword>
<feature type="domain" description="Protein kinase" evidence="11">
    <location>
        <begin position="49"/>
        <end position="266"/>
    </location>
</feature>
<evidence type="ECO:0000256" key="4">
    <source>
        <dbReference type="ARBA" id="ARBA00022679"/>
    </source>
</evidence>
<protein>
    <recommendedName>
        <fullName evidence="11">Protein kinase domain-containing protein</fullName>
    </recommendedName>
</protein>
<dbReference type="InterPro" id="IPR000719">
    <property type="entry name" value="Prot_kinase_dom"/>
</dbReference>
<keyword evidence="4" id="KW-0808">Transferase</keyword>
<proteinExistence type="inferred from homology"/>
<evidence type="ECO:0000256" key="7">
    <source>
        <dbReference type="ARBA" id="ARBA00022840"/>
    </source>
</evidence>
<dbReference type="SUPFAM" id="SSF56112">
    <property type="entry name" value="Protein kinase-like (PK-like)"/>
    <property type="match status" value="1"/>
</dbReference>
<dbReference type="EMBL" id="GISG01271787">
    <property type="protein sequence ID" value="MBA4676542.1"/>
    <property type="molecule type" value="Transcribed_RNA"/>
</dbReference>
<keyword evidence="6" id="KW-0418">Kinase</keyword>
<dbReference type="PANTHER" id="PTHR24351">
    <property type="entry name" value="RIBOSOMAL PROTEIN S6 KINASE"/>
    <property type="match status" value="1"/>
</dbReference>
<dbReference type="PROSITE" id="PS50011">
    <property type="entry name" value="PROTEIN_KINASE_DOM"/>
    <property type="match status" value="1"/>
</dbReference>
<sequence>MVIVASDCVAIHDFADVFGRLPVQPSIEPYLCNSKELICKGDEVGIDEFEVMKVVGRGAFGKVYQVRKRGSPDEICAMKVMRKDMIVEKGHAEYIVSEKEILMKVDHPFIVKLRYSFQTKYRLYLVLDFVYGGHLFFQLRQQGLFREDLARIYAAEIVSAVGYLHANGIMHRDLKPENILVDADGHVKLTDFGLAKQFDDTTRANSMCGTTEYMAPEIIMGKGHDKSADWWSVGILLYEMLTGKVQTSISLSLSLSLPLKLVGARC</sequence>
<dbReference type="PROSITE" id="PS00108">
    <property type="entry name" value="PROTEIN_KINASE_ST"/>
    <property type="match status" value="1"/>
</dbReference>
<evidence type="ECO:0000259" key="11">
    <source>
        <dbReference type="PROSITE" id="PS50011"/>
    </source>
</evidence>